<dbReference type="EMBL" id="JBHSHL010000002">
    <property type="protein sequence ID" value="MFC4803462.1"/>
    <property type="molecule type" value="Genomic_DNA"/>
</dbReference>
<keyword evidence="4" id="KW-1185">Reference proteome</keyword>
<accession>A0ABV9QHI0</accession>
<dbReference type="RefSeq" id="WP_379786896.1">
    <property type="nucleotide sequence ID" value="NZ_JBHSHL010000002.1"/>
</dbReference>
<feature type="transmembrane region" description="Helical" evidence="1">
    <location>
        <begin position="47"/>
        <end position="64"/>
    </location>
</feature>
<keyword evidence="1" id="KW-0472">Membrane</keyword>
<protein>
    <recommendedName>
        <fullName evidence="2">Bacterial PH domain-containing protein</fullName>
    </recommendedName>
</protein>
<comment type="caution">
    <text evidence="3">The sequence shown here is derived from an EMBL/GenBank/DDBJ whole genome shotgun (WGS) entry which is preliminary data.</text>
</comment>
<evidence type="ECO:0000259" key="2">
    <source>
        <dbReference type="Pfam" id="PF20794"/>
    </source>
</evidence>
<name>A0ABV9QHI0_9FIRM</name>
<feature type="domain" description="Bacterial PH" evidence="2">
    <location>
        <begin position="27"/>
        <end position="144"/>
    </location>
</feature>
<gene>
    <name evidence="3" type="ORF">ACFO4R_00055</name>
</gene>
<dbReference type="InterPro" id="IPR048871">
    <property type="entry name" value="PH_7_bact"/>
</dbReference>
<dbReference type="Proteomes" id="UP001595916">
    <property type="component" value="Unassembled WGS sequence"/>
</dbReference>
<keyword evidence="1" id="KW-1133">Transmembrane helix</keyword>
<organism evidence="3 4">
    <name type="scientific">Filifactor villosus</name>
    <dbReference type="NCBI Taxonomy" id="29374"/>
    <lineage>
        <taxon>Bacteria</taxon>
        <taxon>Bacillati</taxon>
        <taxon>Bacillota</taxon>
        <taxon>Clostridia</taxon>
        <taxon>Peptostreptococcales</taxon>
        <taxon>Filifactoraceae</taxon>
        <taxon>Filifactor</taxon>
    </lineage>
</organism>
<feature type="transmembrane region" description="Helical" evidence="1">
    <location>
        <begin position="21"/>
        <end position="41"/>
    </location>
</feature>
<evidence type="ECO:0000313" key="3">
    <source>
        <dbReference type="EMBL" id="MFC4803462.1"/>
    </source>
</evidence>
<proteinExistence type="predicted"/>
<reference evidence="4" key="1">
    <citation type="journal article" date="2019" name="Int. J. Syst. Evol. Microbiol.">
        <title>The Global Catalogue of Microorganisms (GCM) 10K type strain sequencing project: providing services to taxonomists for standard genome sequencing and annotation.</title>
        <authorList>
            <consortium name="The Broad Institute Genomics Platform"/>
            <consortium name="The Broad Institute Genome Sequencing Center for Infectious Disease"/>
            <person name="Wu L."/>
            <person name="Ma J."/>
        </authorList>
    </citation>
    <scope>NUCLEOTIDE SEQUENCE [LARGE SCALE GENOMIC DNA]</scope>
    <source>
        <strain evidence="4">CCUG 46385</strain>
    </source>
</reference>
<evidence type="ECO:0000256" key="1">
    <source>
        <dbReference type="SAM" id="Phobius"/>
    </source>
</evidence>
<keyword evidence="1" id="KW-0812">Transmembrane</keyword>
<sequence>MKKRNKSGYIQGGKRNFVTKTGEKSFPVKIGGIIAGVFICWYSIREIYIIGMVLGVLLIMATFLKKTHIINEEGVIVEYDMGFSSYRDVWEWEEITSILWEASSLEGLTLYVGRGEFARIFRYRLKEKEGIVGLALHRNPKIRVGKFENS</sequence>
<dbReference type="Pfam" id="PF20794">
    <property type="entry name" value="bPH_7"/>
    <property type="match status" value="1"/>
</dbReference>
<evidence type="ECO:0000313" key="4">
    <source>
        <dbReference type="Proteomes" id="UP001595916"/>
    </source>
</evidence>